<name>A0A1N7F9L3_9EURY</name>
<gene>
    <name evidence="1" type="ORF">SAMN05421809_3122</name>
</gene>
<accession>A0A1N7F9L3</accession>
<organism evidence="1 2">
    <name type="scientific">Natronorubrum daqingense</name>
    <dbReference type="NCBI Taxonomy" id="588898"/>
    <lineage>
        <taxon>Archaea</taxon>
        <taxon>Methanobacteriati</taxon>
        <taxon>Methanobacteriota</taxon>
        <taxon>Stenosarchaea group</taxon>
        <taxon>Halobacteria</taxon>
        <taxon>Halobacteriales</taxon>
        <taxon>Natrialbaceae</taxon>
        <taxon>Natronorubrum</taxon>
    </lineage>
</organism>
<proteinExistence type="predicted"/>
<dbReference type="EMBL" id="FTNP01000005">
    <property type="protein sequence ID" value="SIR96994.1"/>
    <property type="molecule type" value="Genomic_DNA"/>
</dbReference>
<sequence>MQGSPKRHETANEVRRLAPLARVIVIDIVGSLGTSTF</sequence>
<evidence type="ECO:0000313" key="2">
    <source>
        <dbReference type="Proteomes" id="UP000185687"/>
    </source>
</evidence>
<keyword evidence="2" id="KW-1185">Reference proteome</keyword>
<dbReference type="AlphaFoldDB" id="A0A1N7F9L3"/>
<evidence type="ECO:0000313" key="1">
    <source>
        <dbReference type="EMBL" id="SIR96994.1"/>
    </source>
</evidence>
<reference evidence="1 2" key="1">
    <citation type="submission" date="2017-01" db="EMBL/GenBank/DDBJ databases">
        <authorList>
            <person name="Mah S.A."/>
            <person name="Swanson W.J."/>
            <person name="Moy G.W."/>
            <person name="Vacquier V.D."/>
        </authorList>
    </citation>
    <scope>NUCLEOTIDE SEQUENCE [LARGE SCALE GENOMIC DNA]</scope>
    <source>
        <strain evidence="1 2">CGMCC 1.8909</strain>
    </source>
</reference>
<dbReference type="Proteomes" id="UP000185687">
    <property type="component" value="Unassembled WGS sequence"/>
</dbReference>
<protein>
    <submittedName>
        <fullName evidence="1">Uncharacterized protein</fullName>
    </submittedName>
</protein>